<sequence>MRFTLAALLALALVPAAAVHAAPDAGAQYVALGDSGAATAGVVDVDPTAPLRCVRSNSNAPTLVARQLGLELDDRTCSSAKLPDLAGSQAPGVAPQFEALGPNTEIVTLHVGANDANMTKYILGCHARFATGGCAAAPDPQWDADIDAIAPAYAAALDEISRRAPHATIIVDGWPTYLGATSCPAMLGLNDADAPYIQSKFARLNAVVAREATAHGAFYVDTVAASPRAGMCADPAVRWFDPVVADQTLLPYHPTLAGHRGVAELVTAAITASGALAR</sequence>
<feature type="domain" description="SGNH hydrolase-type esterase" evidence="4">
    <location>
        <begin position="31"/>
        <end position="260"/>
    </location>
</feature>
<dbReference type="GO" id="GO:0004806">
    <property type="term" value="F:triacylglycerol lipase activity"/>
    <property type="evidence" value="ECO:0007669"/>
    <property type="project" value="TreeGrafter"/>
</dbReference>
<evidence type="ECO:0000256" key="3">
    <source>
        <dbReference type="SAM" id="SignalP"/>
    </source>
</evidence>
<dbReference type="PANTHER" id="PTHR37981">
    <property type="entry name" value="LIPASE 2"/>
    <property type="match status" value="1"/>
</dbReference>
<dbReference type="InterPro" id="IPR037460">
    <property type="entry name" value="SEST-like"/>
</dbReference>
<dbReference type="InterPro" id="IPR036514">
    <property type="entry name" value="SGNH_hydro_sf"/>
</dbReference>
<feature type="signal peptide" evidence="3">
    <location>
        <begin position="1"/>
        <end position="21"/>
    </location>
</feature>
<dbReference type="EMBL" id="FO082843">
    <property type="protein sequence ID" value="CCF62770.1"/>
    <property type="molecule type" value="Genomic_DNA"/>
</dbReference>
<feature type="active site" description="Nucleophile" evidence="1">
    <location>
        <position position="35"/>
    </location>
</feature>
<dbReference type="AlphaFoldDB" id="H6QYC4"/>
<protein>
    <submittedName>
        <fullName evidence="5">Putative extracellular lipase (SRL) (GDSL-like lipase)</fullName>
    </submittedName>
</protein>
<dbReference type="CDD" id="cd01823">
    <property type="entry name" value="SEST_like"/>
    <property type="match status" value="1"/>
</dbReference>
<feature type="disulfide bond" evidence="2">
    <location>
        <begin position="53"/>
        <end position="77"/>
    </location>
</feature>
<dbReference type="SUPFAM" id="SSF52266">
    <property type="entry name" value="SGNH hydrolase"/>
    <property type="match status" value="1"/>
</dbReference>
<dbReference type="STRING" id="1127134.NOCYR_1984"/>
<feature type="active site" evidence="1">
    <location>
        <position position="253"/>
    </location>
</feature>
<keyword evidence="2" id="KW-1015">Disulfide bond</keyword>
<evidence type="ECO:0000259" key="4">
    <source>
        <dbReference type="Pfam" id="PF13472"/>
    </source>
</evidence>
<dbReference type="OrthoDB" id="5503950at2"/>
<dbReference type="InterPro" id="IPR013830">
    <property type="entry name" value="SGNH_hydro"/>
</dbReference>
<dbReference type="Gene3D" id="3.40.50.1110">
    <property type="entry name" value="SGNH hydrolase"/>
    <property type="match status" value="1"/>
</dbReference>
<evidence type="ECO:0000313" key="5">
    <source>
        <dbReference type="EMBL" id="CCF62770.1"/>
    </source>
</evidence>
<evidence type="ECO:0000256" key="1">
    <source>
        <dbReference type="PIRSR" id="PIRSR637460-1"/>
    </source>
</evidence>
<feature type="disulfide bond" evidence="2">
    <location>
        <begin position="183"/>
        <end position="232"/>
    </location>
</feature>
<name>H6QYC4_NOCCG</name>
<gene>
    <name evidence="5" type="ordered locus">NOCYR_1984</name>
</gene>
<feature type="disulfide bond" evidence="2">
    <location>
        <begin position="125"/>
        <end position="134"/>
    </location>
</feature>
<dbReference type="GO" id="GO:0019433">
    <property type="term" value="P:triglyceride catabolic process"/>
    <property type="evidence" value="ECO:0007669"/>
    <property type="project" value="TreeGrafter"/>
</dbReference>
<evidence type="ECO:0000256" key="2">
    <source>
        <dbReference type="PIRSR" id="PIRSR637460-2"/>
    </source>
</evidence>
<proteinExistence type="predicted"/>
<feature type="chain" id="PRO_5003606633" evidence="3">
    <location>
        <begin position="22"/>
        <end position="278"/>
    </location>
</feature>
<dbReference type="RefSeq" id="WP_014350235.1">
    <property type="nucleotide sequence ID" value="NC_016887.1"/>
</dbReference>
<evidence type="ECO:0000313" key="6">
    <source>
        <dbReference type="Proteomes" id="UP000008190"/>
    </source>
</evidence>
<dbReference type="Pfam" id="PF13472">
    <property type="entry name" value="Lipase_GDSL_2"/>
    <property type="match status" value="1"/>
</dbReference>
<dbReference type="KEGG" id="ncy:NOCYR_1984"/>
<keyword evidence="3" id="KW-0732">Signal</keyword>
<organism evidence="5 6">
    <name type="scientific">Nocardia cyriacigeorgica (strain GUH-2)</name>
    <dbReference type="NCBI Taxonomy" id="1127134"/>
    <lineage>
        <taxon>Bacteria</taxon>
        <taxon>Bacillati</taxon>
        <taxon>Actinomycetota</taxon>
        <taxon>Actinomycetes</taxon>
        <taxon>Mycobacteriales</taxon>
        <taxon>Nocardiaceae</taxon>
        <taxon>Nocardia</taxon>
    </lineage>
</organism>
<accession>H6QYC4</accession>
<dbReference type="Proteomes" id="UP000008190">
    <property type="component" value="Chromosome"/>
</dbReference>
<reference evidence="5 6" key="1">
    <citation type="journal article" date="2012" name="J. Bacteriol.">
        <title>Genome sequence of the human- and animal-pathogenic strain Nocardia cyriacigeorgica GUH-2.</title>
        <authorList>
            <person name="Zoropogui A."/>
            <person name="Pujic P."/>
            <person name="Normand P."/>
            <person name="Barbe V."/>
            <person name="Beaman B."/>
            <person name="Beaman L."/>
            <person name="Boiron P."/>
            <person name="Colinon C."/>
            <person name="Deredjian A."/>
            <person name="Graindorge A."/>
            <person name="Mangenot S."/>
            <person name="Nazaret S."/>
            <person name="Neto M."/>
            <person name="Petit S."/>
            <person name="Roche D."/>
            <person name="Vallenet D."/>
            <person name="Rodriguez-Nava V."/>
            <person name="Richard Y."/>
            <person name="Cournoyer B."/>
            <person name="Blaha D."/>
        </authorList>
    </citation>
    <scope>NUCLEOTIDE SEQUENCE [LARGE SCALE GENOMIC DNA]</scope>
    <source>
        <strain evidence="5 6">GUH-2</strain>
    </source>
</reference>
<dbReference type="HOGENOM" id="CLU_038449_1_0_11"/>
<keyword evidence="6" id="KW-1185">Reference proteome</keyword>
<dbReference type="PANTHER" id="PTHR37981:SF1">
    <property type="entry name" value="SGNH HYDROLASE-TYPE ESTERASE DOMAIN-CONTAINING PROTEIN"/>
    <property type="match status" value="1"/>
</dbReference>
<dbReference type="eggNOG" id="COG2755">
    <property type="taxonomic scope" value="Bacteria"/>
</dbReference>